<keyword evidence="3" id="KW-1185">Reference proteome</keyword>
<dbReference type="STRING" id="1210086.GCA_001613105_02158"/>
<dbReference type="Gene3D" id="1.10.3680.10">
    <property type="entry name" value="TerB-like"/>
    <property type="match status" value="1"/>
</dbReference>
<protein>
    <submittedName>
        <fullName evidence="2">Tellurite resistance protein</fullName>
    </submittedName>
</protein>
<feature type="domain" description="Co-chaperone DjlA N-terminal" evidence="1">
    <location>
        <begin position="19"/>
        <end position="136"/>
    </location>
</feature>
<reference evidence="2 3" key="1">
    <citation type="submission" date="2018-07" db="EMBL/GenBank/DDBJ databases">
        <title>Genomic Encyclopedia of Type Strains, Phase IV (KMG-IV): sequencing the most valuable type-strain genomes for metagenomic binning, comparative biology and taxonomic classification.</title>
        <authorList>
            <person name="Goeker M."/>
        </authorList>
    </citation>
    <scope>NUCLEOTIDE SEQUENCE [LARGE SCALE GENOMIC DNA]</scope>
    <source>
        <strain evidence="2 3">DSM 44290</strain>
    </source>
</reference>
<sequence length="138" mass="14834">MSAVDRPPPEGLRDSVFRDAAVGVCALVSTAGTTGDPDRRVRIANRVGSAAVLHHFPQRELRTLFEDNWLRLNLDPAFGRAYVMQQVARATGRPAQARAAVRIGLEIAGADGDVGDRGAAALRECCRVLRLTPAEFGL</sequence>
<dbReference type="CDD" id="cd07176">
    <property type="entry name" value="terB"/>
    <property type="match status" value="1"/>
</dbReference>
<name>A0A370I3V4_9NOCA</name>
<organism evidence="2 3">
    <name type="scientific">Nocardia pseudobrasiliensis</name>
    <dbReference type="NCBI Taxonomy" id="45979"/>
    <lineage>
        <taxon>Bacteria</taxon>
        <taxon>Bacillati</taxon>
        <taxon>Actinomycetota</taxon>
        <taxon>Actinomycetes</taxon>
        <taxon>Mycobacteriales</taxon>
        <taxon>Nocardiaceae</taxon>
        <taxon>Nocardia</taxon>
    </lineage>
</organism>
<dbReference type="RefSeq" id="WP_067995960.1">
    <property type="nucleotide sequence ID" value="NZ_QQBC01000006.1"/>
</dbReference>
<dbReference type="InterPro" id="IPR007791">
    <property type="entry name" value="DjlA_N"/>
</dbReference>
<gene>
    <name evidence="2" type="ORF">DFR76_106282</name>
</gene>
<dbReference type="InterPro" id="IPR029024">
    <property type="entry name" value="TerB-like"/>
</dbReference>
<dbReference type="AlphaFoldDB" id="A0A370I3V4"/>
<evidence type="ECO:0000313" key="3">
    <source>
        <dbReference type="Proteomes" id="UP000254869"/>
    </source>
</evidence>
<dbReference type="SUPFAM" id="SSF158682">
    <property type="entry name" value="TerB-like"/>
    <property type="match status" value="1"/>
</dbReference>
<proteinExistence type="predicted"/>
<dbReference type="EMBL" id="QQBC01000006">
    <property type="protein sequence ID" value="RDI65412.1"/>
    <property type="molecule type" value="Genomic_DNA"/>
</dbReference>
<dbReference type="Pfam" id="PF05099">
    <property type="entry name" value="TerB"/>
    <property type="match status" value="1"/>
</dbReference>
<evidence type="ECO:0000313" key="2">
    <source>
        <dbReference type="EMBL" id="RDI65412.1"/>
    </source>
</evidence>
<accession>A0A370I3V4</accession>
<comment type="caution">
    <text evidence="2">The sequence shown here is derived from an EMBL/GenBank/DDBJ whole genome shotgun (WGS) entry which is preliminary data.</text>
</comment>
<evidence type="ECO:0000259" key="1">
    <source>
        <dbReference type="Pfam" id="PF05099"/>
    </source>
</evidence>
<dbReference type="Proteomes" id="UP000254869">
    <property type="component" value="Unassembled WGS sequence"/>
</dbReference>